<proteinExistence type="predicted"/>
<evidence type="ECO:0000256" key="1">
    <source>
        <dbReference type="SAM" id="Coils"/>
    </source>
</evidence>
<keyword evidence="2" id="KW-0472">Membrane</keyword>
<sequence length="459" mass="55310">MDFFKRELNILISDMQITMKYLDFKKEIILEHSIIRNGYILDENYLFYLLNKFLKENKIKNNIDTNIYIISSDILNINLELPIINDDEINSMIFYEIEDKYLLNLENYKYKFKYIKNEENIKVEVILLPKEIIIDYIDLFKKLKLNLIGIYSYTEYINSKLKENIIIYLNISHCIILINDFEKVYINTIFNEDISNLINENSLNIEDFLEILEINENRAEDKSFNELRNRMINLKDNQVNLINSYINKYNLPIFFTENLYSVKIVEDLEKYNEIKLNFLDIEVFPKDNLQLLNFIEFKIKKNTFKREYVFIILFLVIFNVLIFKNINNKNKKLENEIVYLNESINNNKKILNTMNPEKIISENKRLKSLKEEDDNLKKLSKNNKYFENLVIYFENLDKEDILVTNYEFNESLIYIKGIVNDINILDNIKKDIEYKTRLIEKNVQDDLIVNFKLEIELGD</sequence>
<feature type="coiled-coil region" evidence="1">
    <location>
        <begin position="323"/>
        <end position="389"/>
    </location>
</feature>
<evidence type="ECO:0000313" key="3">
    <source>
        <dbReference type="EMBL" id="MBP2025160.1"/>
    </source>
</evidence>
<dbReference type="EMBL" id="JAGGLJ010000005">
    <property type="protein sequence ID" value="MBP2025160.1"/>
    <property type="molecule type" value="Genomic_DNA"/>
</dbReference>
<feature type="transmembrane region" description="Helical" evidence="2">
    <location>
        <begin position="308"/>
        <end position="326"/>
    </location>
</feature>
<evidence type="ECO:0000256" key="2">
    <source>
        <dbReference type="SAM" id="Phobius"/>
    </source>
</evidence>
<dbReference type="RefSeq" id="WP_210060457.1">
    <property type="nucleotide sequence ID" value="NZ_JAGGLJ010000005.1"/>
</dbReference>
<dbReference type="Proteomes" id="UP001519306">
    <property type="component" value="Unassembled WGS sequence"/>
</dbReference>
<keyword evidence="1" id="KW-0175">Coiled coil</keyword>
<accession>A0ABS4KBK6</accession>
<organism evidence="3 4">
    <name type="scientific">Peptoniphilus stercorisuis</name>
    <dbReference type="NCBI Taxonomy" id="1436965"/>
    <lineage>
        <taxon>Bacteria</taxon>
        <taxon>Bacillati</taxon>
        <taxon>Bacillota</taxon>
        <taxon>Tissierellia</taxon>
        <taxon>Tissierellales</taxon>
        <taxon>Peptoniphilaceae</taxon>
        <taxon>Peptoniphilus</taxon>
    </lineage>
</organism>
<comment type="caution">
    <text evidence="3">The sequence shown here is derived from an EMBL/GenBank/DDBJ whole genome shotgun (WGS) entry which is preliminary data.</text>
</comment>
<keyword evidence="2" id="KW-0812">Transmembrane</keyword>
<keyword evidence="4" id="KW-1185">Reference proteome</keyword>
<keyword evidence="2" id="KW-1133">Transmembrane helix</keyword>
<evidence type="ECO:0008006" key="5">
    <source>
        <dbReference type="Google" id="ProtNLM"/>
    </source>
</evidence>
<gene>
    <name evidence="3" type="ORF">J2Z71_000685</name>
</gene>
<evidence type="ECO:0000313" key="4">
    <source>
        <dbReference type="Proteomes" id="UP001519306"/>
    </source>
</evidence>
<name>A0ABS4KBK6_9FIRM</name>
<protein>
    <recommendedName>
        <fullName evidence="5">Fimbrial assembly protein (PilN)</fullName>
    </recommendedName>
</protein>
<reference evidence="3 4" key="1">
    <citation type="submission" date="2021-03" db="EMBL/GenBank/DDBJ databases">
        <title>Genomic Encyclopedia of Type Strains, Phase IV (KMG-IV): sequencing the most valuable type-strain genomes for metagenomic binning, comparative biology and taxonomic classification.</title>
        <authorList>
            <person name="Goeker M."/>
        </authorList>
    </citation>
    <scope>NUCLEOTIDE SEQUENCE [LARGE SCALE GENOMIC DNA]</scope>
    <source>
        <strain evidence="3 4">DSM 27563</strain>
    </source>
</reference>